<organism evidence="1 2">
    <name type="scientific">Bauhinia variegata</name>
    <name type="common">Purple orchid tree</name>
    <name type="synonym">Phanera variegata</name>
    <dbReference type="NCBI Taxonomy" id="167791"/>
    <lineage>
        <taxon>Eukaryota</taxon>
        <taxon>Viridiplantae</taxon>
        <taxon>Streptophyta</taxon>
        <taxon>Embryophyta</taxon>
        <taxon>Tracheophyta</taxon>
        <taxon>Spermatophyta</taxon>
        <taxon>Magnoliopsida</taxon>
        <taxon>eudicotyledons</taxon>
        <taxon>Gunneridae</taxon>
        <taxon>Pentapetalae</taxon>
        <taxon>rosids</taxon>
        <taxon>fabids</taxon>
        <taxon>Fabales</taxon>
        <taxon>Fabaceae</taxon>
        <taxon>Cercidoideae</taxon>
        <taxon>Cercideae</taxon>
        <taxon>Bauhiniinae</taxon>
        <taxon>Bauhinia</taxon>
    </lineage>
</organism>
<gene>
    <name evidence="1" type="ORF">L6164_007353</name>
</gene>
<keyword evidence="2" id="KW-1185">Reference proteome</keyword>
<comment type="caution">
    <text evidence="1">The sequence shown here is derived from an EMBL/GenBank/DDBJ whole genome shotgun (WGS) entry which is preliminary data.</text>
</comment>
<dbReference type="Proteomes" id="UP000828941">
    <property type="component" value="Chromosome 4"/>
</dbReference>
<accession>A0ACB9PDG1</accession>
<dbReference type="EMBL" id="CM039429">
    <property type="protein sequence ID" value="KAI4346458.1"/>
    <property type="molecule type" value="Genomic_DNA"/>
</dbReference>
<reference evidence="1 2" key="1">
    <citation type="journal article" date="2022" name="DNA Res.">
        <title>Chromosomal-level genome assembly of the orchid tree Bauhinia variegata (Leguminosae; Cercidoideae) supports the allotetraploid origin hypothesis of Bauhinia.</title>
        <authorList>
            <person name="Zhong Y."/>
            <person name="Chen Y."/>
            <person name="Zheng D."/>
            <person name="Pang J."/>
            <person name="Liu Y."/>
            <person name="Luo S."/>
            <person name="Meng S."/>
            <person name="Qian L."/>
            <person name="Wei D."/>
            <person name="Dai S."/>
            <person name="Zhou R."/>
        </authorList>
    </citation>
    <scope>NUCLEOTIDE SEQUENCE [LARGE SCALE GENOMIC DNA]</scope>
    <source>
        <strain evidence="1">BV-YZ2020</strain>
    </source>
</reference>
<evidence type="ECO:0000313" key="2">
    <source>
        <dbReference type="Proteomes" id="UP000828941"/>
    </source>
</evidence>
<name>A0ACB9PDG1_BAUVA</name>
<proteinExistence type="predicted"/>
<protein>
    <submittedName>
        <fullName evidence="1">Uncharacterized protein</fullName>
    </submittedName>
</protein>
<evidence type="ECO:0000313" key="1">
    <source>
        <dbReference type="EMBL" id="KAI4346458.1"/>
    </source>
</evidence>
<sequence length="333" mass="36698">MALSFPFQLLFFLFLSIPLIPSSSAQPLTLDYYAKTCPDFERTVRENVYTKQSAVPATAAGVLRMFFHDCITDGCDASILISSNAYNKAERDDELNLSLSGDAFDIIVKIKNALELSCPGVVSCADIMAQTTRDLVKMVGGPFYKVPLGRKDSTVSNVNRVAASIPTPTMTMDMIIEKFTSKGFTVQDMVALTGAHTIGFTHCKEFANRIFNFSETNPVDPTLSPKLAAGLRQVCANYTNDPGMSAFNDVRSPSKFDNAYYQNVLRGLGLLTSDAMLAVDPRTRPLVELYAKNQDAFFKDFAMAMEKLSLFEIKTGNGGEVRNRCDQFNNLPL</sequence>